<protein>
    <submittedName>
        <fullName evidence="2">Uncharacterized protein</fullName>
    </submittedName>
</protein>
<evidence type="ECO:0000313" key="3">
    <source>
        <dbReference type="Proteomes" id="UP000289886"/>
    </source>
</evidence>
<dbReference type="EMBL" id="SCEB01012816">
    <property type="protein sequence ID" value="RXM90796.1"/>
    <property type="molecule type" value="Genomic_DNA"/>
</dbReference>
<evidence type="ECO:0000313" key="2">
    <source>
        <dbReference type="EMBL" id="RXM90796.1"/>
    </source>
</evidence>
<feature type="compositionally biased region" description="Basic and acidic residues" evidence="1">
    <location>
        <begin position="1"/>
        <end position="31"/>
    </location>
</feature>
<reference evidence="2 3" key="1">
    <citation type="submission" date="2019-01" db="EMBL/GenBank/DDBJ databases">
        <title>Draft Genome and Complete Hox-Cluster Characterization of the Sterlet Sturgeon (Acipenser ruthenus).</title>
        <authorList>
            <person name="Wei Q."/>
        </authorList>
    </citation>
    <scope>NUCLEOTIDE SEQUENCE [LARGE SCALE GENOMIC DNA]</scope>
    <source>
        <strain evidence="2">WHYD16114868_AA</strain>
        <tissue evidence="2">Blood</tissue>
    </source>
</reference>
<keyword evidence="3" id="KW-1185">Reference proteome</keyword>
<accession>A0A444URM7</accession>
<evidence type="ECO:0000256" key="1">
    <source>
        <dbReference type="SAM" id="MobiDB-lite"/>
    </source>
</evidence>
<feature type="region of interest" description="Disordered" evidence="1">
    <location>
        <begin position="1"/>
        <end position="38"/>
    </location>
</feature>
<dbReference type="Proteomes" id="UP000289886">
    <property type="component" value="Unassembled WGS sequence"/>
</dbReference>
<gene>
    <name evidence="2" type="ORF">EOD39_21839</name>
</gene>
<dbReference type="AlphaFoldDB" id="A0A444URM7"/>
<name>A0A444URM7_ACIRT</name>
<comment type="caution">
    <text evidence="2">The sequence shown here is derived from an EMBL/GenBank/DDBJ whole genome shotgun (WGS) entry which is preliminary data.</text>
</comment>
<proteinExistence type="predicted"/>
<organism evidence="2 3">
    <name type="scientific">Acipenser ruthenus</name>
    <name type="common">Sterlet sturgeon</name>
    <dbReference type="NCBI Taxonomy" id="7906"/>
    <lineage>
        <taxon>Eukaryota</taxon>
        <taxon>Metazoa</taxon>
        <taxon>Chordata</taxon>
        <taxon>Craniata</taxon>
        <taxon>Vertebrata</taxon>
        <taxon>Euteleostomi</taxon>
        <taxon>Actinopterygii</taxon>
        <taxon>Chondrostei</taxon>
        <taxon>Acipenseriformes</taxon>
        <taxon>Acipenseridae</taxon>
        <taxon>Acipenser</taxon>
    </lineage>
</organism>
<sequence>MQDPAPTREEPERPTPIREETERPACTRGAHEQPTPSEEIWDWLLNPKVDLMEGLPMAIDLMWARDVERWEAWEHQHCPASLSAIAAMVYNYQAADMGMHVKVSGSKQLSNAKTSVIITAALRYEKPLTPTWVYFGPGAKLQNYKFRAIHMQEFQKAYSSGIT</sequence>